<accession>A0A7J9DGZ5</accession>
<dbReference type="EMBL" id="JABEZW010000002">
    <property type="protein sequence ID" value="MBA0760032.1"/>
    <property type="molecule type" value="Genomic_DNA"/>
</dbReference>
<protein>
    <submittedName>
        <fullName evidence="1">Uncharacterized protein</fullName>
    </submittedName>
</protein>
<sequence>MFSKTFAPLEALLEKDWPNDVTEQHWISVFQNLRVEDITWRAHWIRLSALLYNLLCDSLYQLLMDWHNWSLPLRRQRPLKSQQTPPIDVACQNPFSEEILSEMELARHEFERKKSQNFMRY</sequence>
<evidence type="ECO:0000313" key="2">
    <source>
        <dbReference type="Proteomes" id="UP000593568"/>
    </source>
</evidence>
<dbReference type="AlphaFoldDB" id="A0A7J9DGZ5"/>
<gene>
    <name evidence="1" type="ORF">Gotri_022823</name>
</gene>
<evidence type="ECO:0000313" key="1">
    <source>
        <dbReference type="EMBL" id="MBA0760032.1"/>
    </source>
</evidence>
<dbReference type="Proteomes" id="UP000593568">
    <property type="component" value="Unassembled WGS sequence"/>
</dbReference>
<proteinExistence type="predicted"/>
<comment type="caution">
    <text evidence="1">The sequence shown here is derived from an EMBL/GenBank/DDBJ whole genome shotgun (WGS) entry which is preliminary data.</text>
</comment>
<reference evidence="1 2" key="1">
    <citation type="journal article" date="2019" name="Genome Biol. Evol.">
        <title>Insights into the evolution of the New World diploid cottons (Gossypium, subgenus Houzingenia) based on genome sequencing.</title>
        <authorList>
            <person name="Grover C.E."/>
            <person name="Arick M.A. 2nd"/>
            <person name="Thrash A."/>
            <person name="Conover J.L."/>
            <person name="Sanders W.S."/>
            <person name="Peterson D.G."/>
            <person name="Frelichowski J.E."/>
            <person name="Scheffler J.A."/>
            <person name="Scheffler B.E."/>
            <person name="Wendel J.F."/>
        </authorList>
    </citation>
    <scope>NUCLEOTIDE SEQUENCE [LARGE SCALE GENOMIC DNA]</scope>
    <source>
        <strain evidence="1">8</strain>
        <tissue evidence="1">Leaf</tissue>
    </source>
</reference>
<organism evidence="1 2">
    <name type="scientific">Gossypium trilobum</name>
    <dbReference type="NCBI Taxonomy" id="34281"/>
    <lineage>
        <taxon>Eukaryota</taxon>
        <taxon>Viridiplantae</taxon>
        <taxon>Streptophyta</taxon>
        <taxon>Embryophyta</taxon>
        <taxon>Tracheophyta</taxon>
        <taxon>Spermatophyta</taxon>
        <taxon>Magnoliopsida</taxon>
        <taxon>eudicotyledons</taxon>
        <taxon>Gunneridae</taxon>
        <taxon>Pentapetalae</taxon>
        <taxon>rosids</taxon>
        <taxon>malvids</taxon>
        <taxon>Malvales</taxon>
        <taxon>Malvaceae</taxon>
        <taxon>Malvoideae</taxon>
        <taxon>Gossypium</taxon>
    </lineage>
</organism>
<name>A0A7J9DGZ5_9ROSI</name>
<keyword evidence="2" id="KW-1185">Reference proteome</keyword>